<evidence type="ECO:0000256" key="1">
    <source>
        <dbReference type="ARBA" id="ARBA00004370"/>
    </source>
</evidence>
<feature type="transmembrane region" description="Helical" evidence="5">
    <location>
        <begin position="203"/>
        <end position="220"/>
    </location>
</feature>
<keyword evidence="3 5" id="KW-1133">Transmembrane helix</keyword>
<dbReference type="PROSITE" id="PS50262">
    <property type="entry name" value="G_PROTEIN_RECEP_F1_2"/>
    <property type="match status" value="1"/>
</dbReference>
<dbReference type="InterPro" id="IPR017452">
    <property type="entry name" value="GPCR_Rhodpsn_7TM"/>
</dbReference>
<organism evidence="7 8">
    <name type="scientific">Steinernema glaseri</name>
    <dbReference type="NCBI Taxonomy" id="37863"/>
    <lineage>
        <taxon>Eukaryota</taxon>
        <taxon>Metazoa</taxon>
        <taxon>Ecdysozoa</taxon>
        <taxon>Nematoda</taxon>
        <taxon>Chromadorea</taxon>
        <taxon>Rhabditida</taxon>
        <taxon>Tylenchina</taxon>
        <taxon>Panagrolaimomorpha</taxon>
        <taxon>Strongyloidoidea</taxon>
        <taxon>Steinernematidae</taxon>
        <taxon>Steinernema</taxon>
    </lineage>
</organism>
<keyword evidence="4 5" id="KW-0472">Membrane</keyword>
<dbReference type="SUPFAM" id="SSF81321">
    <property type="entry name" value="Family A G protein-coupled receptor-like"/>
    <property type="match status" value="1"/>
</dbReference>
<dbReference type="Proteomes" id="UP000095287">
    <property type="component" value="Unplaced"/>
</dbReference>
<dbReference type="GO" id="GO:0016020">
    <property type="term" value="C:membrane"/>
    <property type="evidence" value="ECO:0007669"/>
    <property type="project" value="UniProtKB-SubCell"/>
</dbReference>
<feature type="domain" description="G-protein coupled receptors family 1 profile" evidence="6">
    <location>
        <begin position="99"/>
        <end position="330"/>
    </location>
</feature>
<evidence type="ECO:0000256" key="5">
    <source>
        <dbReference type="SAM" id="Phobius"/>
    </source>
</evidence>
<keyword evidence="7" id="KW-1185">Reference proteome</keyword>
<proteinExistence type="predicted"/>
<feature type="transmembrane region" description="Helical" evidence="5">
    <location>
        <begin position="158"/>
        <end position="182"/>
    </location>
</feature>
<feature type="transmembrane region" description="Helical" evidence="5">
    <location>
        <begin position="335"/>
        <end position="359"/>
    </location>
</feature>
<evidence type="ECO:0000256" key="2">
    <source>
        <dbReference type="ARBA" id="ARBA00022692"/>
    </source>
</evidence>
<dbReference type="CDD" id="cd00637">
    <property type="entry name" value="7tm_classA_rhodopsin-like"/>
    <property type="match status" value="1"/>
</dbReference>
<name>A0A1I8AN16_9BILA</name>
<accession>A0A1I8AN16</accession>
<evidence type="ECO:0000256" key="3">
    <source>
        <dbReference type="ARBA" id="ARBA00022989"/>
    </source>
</evidence>
<dbReference type="WBParaSite" id="L893_g7121.t1">
    <property type="protein sequence ID" value="L893_g7121.t1"/>
    <property type="gene ID" value="L893_g7121"/>
</dbReference>
<dbReference type="Gene3D" id="1.20.1070.10">
    <property type="entry name" value="Rhodopsin 7-helix transmembrane proteins"/>
    <property type="match status" value="1"/>
</dbReference>
<keyword evidence="2 5" id="KW-0812">Transmembrane</keyword>
<evidence type="ECO:0000313" key="8">
    <source>
        <dbReference type="WBParaSite" id="L893_g7121.t1"/>
    </source>
</evidence>
<feature type="transmembrane region" description="Helical" evidence="5">
    <location>
        <begin position="128"/>
        <end position="146"/>
    </location>
</feature>
<sequence length="402" mass="45351">MHTEHDGICDGMEFSFELIASILDDWCDDISVIPEWHLSTCDVITQGDGPRTHFPIYRQNSKYPIKAQLVPSVALLRAATTNALDVFWEQTTAIVGLVVNINVALAVKRCRQFGYAFGMLCLSQTVSNIGNCLVFIIMAGGITLVHPEWHHTYLGRRLGQLLIFFWEASIFSHLFISGNRAVAVVFPTKYNRIFGDKTTTKTMVGIIWLISTLQALPYAFRKMLTGITIYGLTFPAVCSQQFDPDSFTLAYAEGWCGELTEKYGDLTVSLIIVSLISVLDVTSFVRLYQLRKAHSNNSTRTREIRLFFQACVQSIILMFCECSFFYLSYMNDNPWYAFASTTFIWVFTHCIDGVVVIAFSSEIRRIILRHKNENSTSRVQPSGVQTAITTFRKTNTACSSIA</sequence>
<dbReference type="PANTHER" id="PTHR23017">
    <property type="entry name" value="SERPENTINE RECEPTOR, CLASS X"/>
    <property type="match status" value="1"/>
</dbReference>
<evidence type="ECO:0000313" key="7">
    <source>
        <dbReference type="Proteomes" id="UP000095287"/>
    </source>
</evidence>
<dbReference type="AlphaFoldDB" id="A0A1I8AN16"/>
<comment type="subcellular location">
    <subcellularLocation>
        <location evidence="1">Membrane</location>
    </subcellularLocation>
</comment>
<evidence type="ECO:0000259" key="6">
    <source>
        <dbReference type="PROSITE" id="PS50262"/>
    </source>
</evidence>
<dbReference type="InterPro" id="IPR019430">
    <property type="entry name" value="7TM_GPCR_serpentine_rcpt_Srx"/>
</dbReference>
<protein>
    <submittedName>
        <fullName evidence="8">G_PROTEIN_RECEP_F1_2 domain-containing protein</fullName>
    </submittedName>
</protein>
<feature type="transmembrane region" description="Helical" evidence="5">
    <location>
        <begin position="306"/>
        <end position="329"/>
    </location>
</feature>
<evidence type="ECO:0000256" key="4">
    <source>
        <dbReference type="ARBA" id="ARBA00023136"/>
    </source>
</evidence>
<feature type="transmembrane region" description="Helical" evidence="5">
    <location>
        <begin position="266"/>
        <end position="285"/>
    </location>
</feature>
<feature type="transmembrane region" description="Helical" evidence="5">
    <location>
        <begin position="87"/>
        <end position="107"/>
    </location>
</feature>
<dbReference type="PANTHER" id="PTHR23017:SF3">
    <property type="entry name" value="G-PROTEIN COUPLED RECEPTORS FAMILY 1 PROFILE DOMAIN-CONTAINING PROTEIN"/>
    <property type="match status" value="1"/>
</dbReference>
<dbReference type="Pfam" id="PF10328">
    <property type="entry name" value="7TM_GPCR_Srx"/>
    <property type="match status" value="1"/>
</dbReference>
<reference evidence="8" key="1">
    <citation type="submission" date="2016-11" db="UniProtKB">
        <authorList>
            <consortium name="WormBaseParasite"/>
        </authorList>
    </citation>
    <scope>IDENTIFICATION</scope>
</reference>